<dbReference type="OrthoDB" id="1731546at2759"/>
<gene>
    <name evidence="3" type="primary">LOC105034056</name>
</gene>
<proteinExistence type="predicted"/>
<dbReference type="PANTHER" id="PTHR36355:SF1">
    <property type="entry name" value="EXPRESSED PROTEIN"/>
    <property type="match status" value="1"/>
</dbReference>
<organism evidence="2 3">
    <name type="scientific">Elaeis guineensis var. tenera</name>
    <name type="common">Oil palm</name>
    <dbReference type="NCBI Taxonomy" id="51953"/>
    <lineage>
        <taxon>Eukaryota</taxon>
        <taxon>Viridiplantae</taxon>
        <taxon>Streptophyta</taxon>
        <taxon>Embryophyta</taxon>
        <taxon>Tracheophyta</taxon>
        <taxon>Spermatophyta</taxon>
        <taxon>Magnoliopsida</taxon>
        <taxon>Liliopsida</taxon>
        <taxon>Arecaceae</taxon>
        <taxon>Arecoideae</taxon>
        <taxon>Cocoseae</taxon>
        <taxon>Elaeidinae</taxon>
        <taxon>Elaeis</taxon>
    </lineage>
</organism>
<protein>
    <submittedName>
        <fullName evidence="3">Uncharacterized protein LOC105034056</fullName>
    </submittedName>
</protein>
<dbReference type="Proteomes" id="UP000504607">
    <property type="component" value="Unplaced"/>
</dbReference>
<dbReference type="FunCoup" id="A0A6I9QDR1">
    <property type="interactions" value="1398"/>
</dbReference>
<dbReference type="InParanoid" id="A0A6I9QDR1"/>
<name>A0A6I9QDR1_ELAGV</name>
<dbReference type="PANTHER" id="PTHR36355">
    <property type="entry name" value="EXPRESSED PROTEIN"/>
    <property type="match status" value="1"/>
</dbReference>
<dbReference type="AlphaFoldDB" id="A0A6I9QDR1"/>
<evidence type="ECO:0000256" key="1">
    <source>
        <dbReference type="SAM" id="MobiDB-lite"/>
    </source>
</evidence>
<reference evidence="3" key="1">
    <citation type="submission" date="2025-08" db="UniProtKB">
        <authorList>
            <consortium name="RefSeq"/>
        </authorList>
    </citation>
    <scope>IDENTIFICATION</scope>
</reference>
<sequence>METEAKTSSATVEHVTRASSDELLRKFAELDADQPARSSRTSARLPIVRRKRSRRVMSGLAARDLATGGAEAPTTRRRRSGGVAEWKALLPATASSRRSKSLLRRMGIGPGDAVGIKLLLAALEKTWRKTMEGASKMFVEKHCNKHVRLMSDIV</sequence>
<accession>A0A6I9QDR1</accession>
<evidence type="ECO:0000313" key="3">
    <source>
        <dbReference type="RefSeq" id="XP_010907380.1"/>
    </source>
</evidence>
<evidence type="ECO:0000313" key="2">
    <source>
        <dbReference type="Proteomes" id="UP000504607"/>
    </source>
</evidence>
<dbReference type="RefSeq" id="XP_010907380.1">
    <property type="nucleotide sequence ID" value="XM_010909078.3"/>
</dbReference>
<feature type="region of interest" description="Disordered" evidence="1">
    <location>
        <begin position="30"/>
        <end position="84"/>
    </location>
</feature>
<keyword evidence="2" id="KW-1185">Reference proteome</keyword>